<reference evidence="2 3" key="1">
    <citation type="journal article" date="2019" name="Sci. Rep.">
        <title>Orb-weaving spider Araneus ventricosus genome elucidates the spidroin gene catalogue.</title>
        <authorList>
            <person name="Kono N."/>
            <person name="Nakamura H."/>
            <person name="Ohtoshi R."/>
            <person name="Moran D.A.P."/>
            <person name="Shinohara A."/>
            <person name="Yoshida Y."/>
            <person name="Fujiwara M."/>
            <person name="Mori M."/>
            <person name="Tomita M."/>
            <person name="Arakawa K."/>
        </authorList>
    </citation>
    <scope>NUCLEOTIDE SEQUENCE [LARGE SCALE GENOMIC DNA]</scope>
</reference>
<gene>
    <name evidence="2" type="ORF">AVEN_199946_1</name>
</gene>
<evidence type="ECO:0000256" key="1">
    <source>
        <dbReference type="SAM" id="SignalP"/>
    </source>
</evidence>
<evidence type="ECO:0008006" key="4">
    <source>
        <dbReference type="Google" id="ProtNLM"/>
    </source>
</evidence>
<sequence>MKGSLLSAFFLAILSLALSQHLCPSPKLIEPCECTNPYWPVTYQCENISDQETLVNMFNKSLDYSLHALVIDNSTLLYLPAALMRAKNVTILLISHSTMSAMLDEPIGTSYEMQMLQVIESSIQRGIDWDLFKGLNIRQIQIERTECKRIGSHFVANVEPTVTEITFDQTKMASVHKKAFSKLAKLEVLSMPHNRIKRLHRSMFPTPSNIRILDFS</sequence>
<proteinExistence type="predicted"/>
<accession>A0A4Y2RD02</accession>
<dbReference type="AlphaFoldDB" id="A0A4Y2RD02"/>
<evidence type="ECO:0000313" key="3">
    <source>
        <dbReference type="Proteomes" id="UP000499080"/>
    </source>
</evidence>
<dbReference type="InterPro" id="IPR032675">
    <property type="entry name" value="LRR_dom_sf"/>
</dbReference>
<dbReference type="SUPFAM" id="SSF52058">
    <property type="entry name" value="L domain-like"/>
    <property type="match status" value="1"/>
</dbReference>
<feature type="chain" id="PRO_5021469516" description="LRRNT domain-containing protein" evidence="1">
    <location>
        <begin position="20"/>
        <end position="216"/>
    </location>
</feature>
<dbReference type="Proteomes" id="UP000499080">
    <property type="component" value="Unassembled WGS sequence"/>
</dbReference>
<dbReference type="EMBL" id="BGPR01016588">
    <property type="protein sequence ID" value="GBN73541.1"/>
    <property type="molecule type" value="Genomic_DNA"/>
</dbReference>
<name>A0A4Y2RD02_ARAVE</name>
<keyword evidence="1" id="KW-0732">Signal</keyword>
<dbReference type="Gene3D" id="3.80.10.10">
    <property type="entry name" value="Ribonuclease Inhibitor"/>
    <property type="match status" value="1"/>
</dbReference>
<organism evidence="2 3">
    <name type="scientific">Araneus ventricosus</name>
    <name type="common">Orbweaver spider</name>
    <name type="synonym">Epeira ventricosa</name>
    <dbReference type="NCBI Taxonomy" id="182803"/>
    <lineage>
        <taxon>Eukaryota</taxon>
        <taxon>Metazoa</taxon>
        <taxon>Ecdysozoa</taxon>
        <taxon>Arthropoda</taxon>
        <taxon>Chelicerata</taxon>
        <taxon>Arachnida</taxon>
        <taxon>Araneae</taxon>
        <taxon>Araneomorphae</taxon>
        <taxon>Entelegynae</taxon>
        <taxon>Araneoidea</taxon>
        <taxon>Araneidae</taxon>
        <taxon>Araneus</taxon>
    </lineage>
</organism>
<keyword evidence="3" id="KW-1185">Reference proteome</keyword>
<protein>
    <recommendedName>
        <fullName evidence="4">LRRNT domain-containing protein</fullName>
    </recommendedName>
</protein>
<feature type="signal peptide" evidence="1">
    <location>
        <begin position="1"/>
        <end position="19"/>
    </location>
</feature>
<evidence type="ECO:0000313" key="2">
    <source>
        <dbReference type="EMBL" id="GBN73541.1"/>
    </source>
</evidence>
<dbReference type="OrthoDB" id="10445293at2759"/>
<comment type="caution">
    <text evidence="2">The sequence shown here is derived from an EMBL/GenBank/DDBJ whole genome shotgun (WGS) entry which is preliminary data.</text>
</comment>